<proteinExistence type="predicted"/>
<evidence type="ECO:0000256" key="1">
    <source>
        <dbReference type="SAM" id="MobiDB-lite"/>
    </source>
</evidence>
<evidence type="ECO:0000313" key="2">
    <source>
        <dbReference type="EMBL" id="CAK8686837.1"/>
    </source>
</evidence>
<sequence length="181" mass="19858">MKSKNNATAGGKSRTIYLKKYAAEKNKDQASETNKTQFGSADDSFSAENAPEELFNSPISSSTKFLSEVEQALSTSEDDATSSCSEDFSEVEMSPWDSMVFNSTMEYCVQTNQSKRKYSVSFDNDADVSTTPKRNAGFSSVSSNPPIISSVPRKTTARMSAKSKKVSFFFKALDQECAIQC</sequence>
<protein>
    <submittedName>
        <fullName evidence="2">Uncharacterized protein</fullName>
    </submittedName>
</protein>
<accession>A0ABP0G4U6</accession>
<gene>
    <name evidence="2" type="ORF">CVLEPA_LOCUS18869</name>
</gene>
<reference evidence="2 3" key="1">
    <citation type="submission" date="2024-02" db="EMBL/GenBank/DDBJ databases">
        <authorList>
            <person name="Daric V."/>
            <person name="Darras S."/>
        </authorList>
    </citation>
    <scope>NUCLEOTIDE SEQUENCE [LARGE SCALE GENOMIC DNA]</scope>
</reference>
<evidence type="ECO:0000313" key="3">
    <source>
        <dbReference type="Proteomes" id="UP001642483"/>
    </source>
</evidence>
<name>A0ABP0G4U6_CLALP</name>
<dbReference type="Proteomes" id="UP001642483">
    <property type="component" value="Unassembled WGS sequence"/>
</dbReference>
<comment type="caution">
    <text evidence="2">The sequence shown here is derived from an EMBL/GenBank/DDBJ whole genome shotgun (WGS) entry which is preliminary data.</text>
</comment>
<keyword evidence="3" id="KW-1185">Reference proteome</keyword>
<organism evidence="2 3">
    <name type="scientific">Clavelina lepadiformis</name>
    <name type="common">Light-bulb sea squirt</name>
    <name type="synonym">Ascidia lepadiformis</name>
    <dbReference type="NCBI Taxonomy" id="159417"/>
    <lineage>
        <taxon>Eukaryota</taxon>
        <taxon>Metazoa</taxon>
        <taxon>Chordata</taxon>
        <taxon>Tunicata</taxon>
        <taxon>Ascidiacea</taxon>
        <taxon>Aplousobranchia</taxon>
        <taxon>Clavelinidae</taxon>
        <taxon>Clavelina</taxon>
    </lineage>
</organism>
<feature type="region of interest" description="Disordered" evidence="1">
    <location>
        <begin position="24"/>
        <end position="91"/>
    </location>
</feature>
<dbReference type="EMBL" id="CAWYQH010000103">
    <property type="protein sequence ID" value="CAK8686837.1"/>
    <property type="molecule type" value="Genomic_DNA"/>
</dbReference>